<dbReference type="Proteomes" id="UP001356095">
    <property type="component" value="Unassembled WGS sequence"/>
</dbReference>
<comment type="caution">
    <text evidence="4">The sequence shown here is derived from an EMBL/GenBank/DDBJ whole genome shotgun (WGS) entry which is preliminary data.</text>
</comment>
<feature type="region of interest" description="Disordered" evidence="1">
    <location>
        <begin position="568"/>
        <end position="590"/>
    </location>
</feature>
<feature type="transmembrane region" description="Helical" evidence="2">
    <location>
        <begin position="21"/>
        <end position="46"/>
    </location>
</feature>
<dbReference type="Gene3D" id="3.90.420.10">
    <property type="entry name" value="Oxidoreductase, molybdopterin-binding domain"/>
    <property type="match status" value="1"/>
</dbReference>
<dbReference type="InterPro" id="IPR036374">
    <property type="entry name" value="OxRdtase_Mopterin-bd_sf"/>
</dbReference>
<dbReference type="Pfam" id="PF00174">
    <property type="entry name" value="Oxidored_molyb"/>
    <property type="match status" value="1"/>
</dbReference>
<dbReference type="InterPro" id="IPR000572">
    <property type="entry name" value="OxRdtase_Mopterin-bd_dom"/>
</dbReference>
<sequence>MPHVTTETRGTTIPPRDRRRTVVGTVVGLLSVGASLGAAELASALARTASPVVSVGDAVVDNTPPALMELAISLFGTADKVVLVSGIVIVLLGVGAVLGVVALRRPAAGYAGPAVLAAAGLAAVLLRRADDPGAAVPVLVGAAAGASALALLLRSARGRLRPAPAEDGPGDASGPGAPDVPDVPATPRTTQTTQADEGAQAAENAPGEPVARGATHTENTPDGQDTPATARPQDAADPRPGPARGPGRRGFVLTATGVLAASGTAGALGRWLPPVLGDAGGPSSLALPAAAEPLAPLPSGVDLGVPGLTPFSTPSADFYRIDTALTIPRVDAERWTLRVHGLVDRPFEIDMDELLAAELVEADITLTCVSNQVGGDLAGNTRWLGFPLADLLRRAGVQSDADQILSTSQDGWTCGTPTEVVMDGRDALLAVGMGGEALSPVHGFPARMVVPGLYGFVSATKWVTDIKLTRFADEQAYWAQRGWGVRAPIKTMSRVDVPAPLDRVDSGEVVLAGVAWAQHRGVEAVEFRVDDGEWETAELAKVPGIDTWVQWVAETAVDPGRHSVEVRATDTTGHTQPSERVDPVPDGATGWHRVRFTAE</sequence>
<keyword evidence="2" id="KW-1133">Transmembrane helix</keyword>
<keyword evidence="2" id="KW-0472">Membrane</keyword>
<name>A0ABU7K9Y0_9ACTN</name>
<evidence type="ECO:0000313" key="4">
    <source>
        <dbReference type="EMBL" id="MEE2039045.1"/>
    </source>
</evidence>
<dbReference type="SUPFAM" id="SSF56524">
    <property type="entry name" value="Oxidoreductase molybdopterin-binding domain"/>
    <property type="match status" value="1"/>
</dbReference>
<dbReference type="EMBL" id="JAUZMY010000017">
    <property type="protein sequence ID" value="MEE2039045.1"/>
    <property type="molecule type" value="Genomic_DNA"/>
</dbReference>
<keyword evidence="5" id="KW-1185">Reference proteome</keyword>
<evidence type="ECO:0000256" key="2">
    <source>
        <dbReference type="SAM" id="Phobius"/>
    </source>
</evidence>
<evidence type="ECO:0000256" key="1">
    <source>
        <dbReference type="SAM" id="MobiDB-lite"/>
    </source>
</evidence>
<evidence type="ECO:0000259" key="3">
    <source>
        <dbReference type="Pfam" id="PF00174"/>
    </source>
</evidence>
<dbReference type="SUPFAM" id="SSF81296">
    <property type="entry name" value="E set domains"/>
    <property type="match status" value="1"/>
</dbReference>
<accession>A0ABU7K9Y0</accession>
<feature type="region of interest" description="Disordered" evidence="1">
    <location>
        <begin position="160"/>
        <end position="250"/>
    </location>
</feature>
<proteinExistence type="predicted"/>
<keyword evidence="2" id="KW-0812">Transmembrane</keyword>
<evidence type="ECO:0000313" key="5">
    <source>
        <dbReference type="Proteomes" id="UP001356095"/>
    </source>
</evidence>
<feature type="transmembrane region" description="Helical" evidence="2">
    <location>
        <begin position="110"/>
        <end position="128"/>
    </location>
</feature>
<feature type="transmembrane region" description="Helical" evidence="2">
    <location>
        <begin position="81"/>
        <end position="103"/>
    </location>
</feature>
<gene>
    <name evidence="4" type="ORF">Q8791_17665</name>
</gene>
<dbReference type="PANTHER" id="PTHR19372">
    <property type="entry name" value="SULFITE REDUCTASE"/>
    <property type="match status" value="1"/>
</dbReference>
<reference evidence="4 5" key="1">
    <citation type="submission" date="2023-08" db="EMBL/GenBank/DDBJ databases">
        <authorList>
            <person name="Girao M."/>
            <person name="Carvalho M.F."/>
        </authorList>
    </citation>
    <scope>NUCLEOTIDE SEQUENCE [LARGE SCALE GENOMIC DNA]</scope>
    <source>
        <strain evidence="4 5">CT-R113</strain>
    </source>
</reference>
<protein>
    <submittedName>
        <fullName evidence="4">Molybdopterin-dependent oxidoreductase</fullName>
    </submittedName>
</protein>
<feature type="compositionally biased region" description="Low complexity" evidence="1">
    <location>
        <begin position="225"/>
        <end position="235"/>
    </location>
</feature>
<feature type="compositionally biased region" description="Low complexity" evidence="1">
    <location>
        <begin position="160"/>
        <end position="195"/>
    </location>
</feature>
<feature type="domain" description="Oxidoreductase molybdopterin-binding" evidence="3">
    <location>
        <begin position="325"/>
        <end position="478"/>
    </location>
</feature>
<dbReference type="RefSeq" id="WP_330092930.1">
    <property type="nucleotide sequence ID" value="NZ_JAUZMY010000017.1"/>
</dbReference>
<dbReference type="InterPro" id="IPR014756">
    <property type="entry name" value="Ig_E-set"/>
</dbReference>
<dbReference type="Gene3D" id="2.60.40.650">
    <property type="match status" value="1"/>
</dbReference>
<dbReference type="PANTHER" id="PTHR19372:SF7">
    <property type="entry name" value="SULFITE OXIDASE, MITOCHONDRIAL"/>
    <property type="match status" value="1"/>
</dbReference>
<feature type="transmembrane region" description="Helical" evidence="2">
    <location>
        <begin position="134"/>
        <end position="153"/>
    </location>
</feature>
<organism evidence="4 5">
    <name type="scientific">Nocardiopsis codii</name>
    <dbReference type="NCBI Taxonomy" id="3065942"/>
    <lineage>
        <taxon>Bacteria</taxon>
        <taxon>Bacillati</taxon>
        <taxon>Actinomycetota</taxon>
        <taxon>Actinomycetes</taxon>
        <taxon>Streptosporangiales</taxon>
        <taxon>Nocardiopsidaceae</taxon>
        <taxon>Nocardiopsis</taxon>
    </lineage>
</organism>